<dbReference type="InterPro" id="IPR058334">
    <property type="entry name" value="DUF8021"/>
</dbReference>
<feature type="domain" description="DUF8021" evidence="1">
    <location>
        <begin position="5"/>
        <end position="109"/>
    </location>
</feature>
<sequence>MPAADAAHAYIDALLSHDASAVPLAADAHRVENGLPTGSSGADIRWQLENGPQYRVIDAIRDVTVTTDGDQADAHYLLDAGVLGVDLATTEITEHFDVRGGEIHYIEATITPVF</sequence>
<name>A0A5N0UWL7_9PSEU</name>
<keyword evidence="3" id="KW-1185">Reference proteome</keyword>
<evidence type="ECO:0000313" key="3">
    <source>
        <dbReference type="Proteomes" id="UP000319769"/>
    </source>
</evidence>
<dbReference type="OrthoDB" id="3748128at2"/>
<comment type="caution">
    <text evidence="2">The sequence shown here is derived from an EMBL/GenBank/DDBJ whole genome shotgun (WGS) entry which is preliminary data.</text>
</comment>
<evidence type="ECO:0000259" key="1">
    <source>
        <dbReference type="Pfam" id="PF26061"/>
    </source>
</evidence>
<dbReference type="EMBL" id="VMNW02000059">
    <property type="protein sequence ID" value="KAA9155184.1"/>
    <property type="molecule type" value="Genomic_DNA"/>
</dbReference>
<accession>A0A5N0UWL7</accession>
<dbReference type="Proteomes" id="UP000319769">
    <property type="component" value="Unassembled WGS sequence"/>
</dbReference>
<protein>
    <recommendedName>
        <fullName evidence="1">DUF8021 domain-containing protein</fullName>
    </recommendedName>
</protein>
<organism evidence="2 3">
    <name type="scientific">Amycolatopsis acidicola</name>
    <dbReference type="NCBI Taxonomy" id="2596893"/>
    <lineage>
        <taxon>Bacteria</taxon>
        <taxon>Bacillati</taxon>
        <taxon>Actinomycetota</taxon>
        <taxon>Actinomycetes</taxon>
        <taxon>Pseudonocardiales</taxon>
        <taxon>Pseudonocardiaceae</taxon>
        <taxon>Amycolatopsis</taxon>
    </lineage>
</organism>
<proteinExistence type="predicted"/>
<dbReference type="Pfam" id="PF26061">
    <property type="entry name" value="DUF8021"/>
    <property type="match status" value="1"/>
</dbReference>
<reference evidence="2" key="1">
    <citation type="submission" date="2019-09" db="EMBL/GenBank/DDBJ databases">
        <authorList>
            <person name="Teo W.F.A."/>
            <person name="Duangmal K."/>
        </authorList>
    </citation>
    <scope>NUCLEOTIDE SEQUENCE [LARGE SCALE GENOMIC DNA]</scope>
    <source>
        <strain evidence="2">K81G1</strain>
    </source>
</reference>
<evidence type="ECO:0000313" key="2">
    <source>
        <dbReference type="EMBL" id="KAA9155184.1"/>
    </source>
</evidence>
<dbReference type="AlphaFoldDB" id="A0A5N0UWL7"/>
<gene>
    <name evidence="2" type="ORF">FPZ12_030400</name>
</gene>